<keyword evidence="3" id="KW-1185">Reference proteome</keyword>
<organism evidence="2 3">
    <name type="scientific">[Torrubiella] hemipterigena</name>
    <dbReference type="NCBI Taxonomy" id="1531966"/>
    <lineage>
        <taxon>Eukaryota</taxon>
        <taxon>Fungi</taxon>
        <taxon>Dikarya</taxon>
        <taxon>Ascomycota</taxon>
        <taxon>Pezizomycotina</taxon>
        <taxon>Sordariomycetes</taxon>
        <taxon>Hypocreomycetidae</taxon>
        <taxon>Hypocreales</taxon>
        <taxon>Clavicipitaceae</taxon>
        <taxon>Clavicipitaceae incertae sedis</taxon>
        <taxon>'Torrubiella' clade</taxon>
    </lineage>
</organism>
<dbReference type="OrthoDB" id="3768082at2759"/>
<name>A0A0A1TBG2_9HYPO</name>
<evidence type="ECO:0000313" key="2">
    <source>
        <dbReference type="EMBL" id="CEJ92129.1"/>
    </source>
</evidence>
<feature type="chain" id="PRO_5001979143" evidence="1">
    <location>
        <begin position="19"/>
        <end position="185"/>
    </location>
</feature>
<protein>
    <submittedName>
        <fullName evidence="2">Uncharacterized protein</fullName>
    </submittedName>
</protein>
<feature type="signal peptide" evidence="1">
    <location>
        <begin position="1"/>
        <end position="18"/>
    </location>
</feature>
<gene>
    <name evidence="2" type="ORF">VHEMI07799</name>
</gene>
<accession>A0A0A1TBG2</accession>
<evidence type="ECO:0000256" key="1">
    <source>
        <dbReference type="SAM" id="SignalP"/>
    </source>
</evidence>
<sequence>MQFKLLALASSAAAAALSGQWTGFESLPDGAYSGIVHANGSTTVTSVDTGAEHFFGLESGSAAQKRSISKRDVYCNGNYLNHGDVDATYQSLQNWAGAGQTLSCSSGRTRFHGYVRGGAVSYACCNKGDTSYVFTADFVRYAFGAMDGNRGERGCPAHMASFYAEPGSDKLVGKDAAGASFCAGH</sequence>
<dbReference type="HOGENOM" id="CLU_1489076_0_0_1"/>
<dbReference type="EMBL" id="CDHN01000004">
    <property type="protein sequence ID" value="CEJ92129.1"/>
    <property type="molecule type" value="Genomic_DNA"/>
</dbReference>
<evidence type="ECO:0000313" key="3">
    <source>
        <dbReference type="Proteomes" id="UP000039046"/>
    </source>
</evidence>
<proteinExistence type="predicted"/>
<dbReference type="Proteomes" id="UP000039046">
    <property type="component" value="Unassembled WGS sequence"/>
</dbReference>
<reference evidence="2 3" key="1">
    <citation type="journal article" date="2015" name="Genome Announc.">
        <title>Draft Genome Sequence and Gene Annotation of the Entomopathogenic Fungus Verticillium hemipterigenum.</title>
        <authorList>
            <person name="Horn F."/>
            <person name="Habel A."/>
            <person name="Scharf D.H."/>
            <person name="Dworschak J."/>
            <person name="Brakhage A.A."/>
            <person name="Guthke R."/>
            <person name="Hertweck C."/>
            <person name="Linde J."/>
        </authorList>
    </citation>
    <scope>NUCLEOTIDE SEQUENCE [LARGE SCALE GENOMIC DNA]</scope>
</reference>
<keyword evidence="1" id="KW-0732">Signal</keyword>
<dbReference type="AlphaFoldDB" id="A0A0A1TBG2"/>